<name>A0A0M2UVQ9_9BACT</name>
<sequence>MNKLLKLDQFSNRVDQEDNLHEKAFFFHHEGKKLFGILHLPLNKSGIQRKMGIVMCHPCLIEPLITQRLEVNIYSESSQNVIFETL</sequence>
<evidence type="ECO:0000313" key="2">
    <source>
        <dbReference type="Proteomes" id="UP000034954"/>
    </source>
</evidence>
<protein>
    <submittedName>
        <fullName evidence="1">Uncharacterized protein</fullName>
    </submittedName>
</protein>
<organism evidence="1 2">
    <name type="scientific">Candidatus Brocadia fulgida</name>
    <dbReference type="NCBI Taxonomy" id="380242"/>
    <lineage>
        <taxon>Bacteria</taxon>
        <taxon>Pseudomonadati</taxon>
        <taxon>Planctomycetota</taxon>
        <taxon>Candidatus Brocadiia</taxon>
        <taxon>Candidatus Brocadiales</taxon>
        <taxon>Candidatus Brocadiaceae</taxon>
        <taxon>Candidatus Brocadia</taxon>
    </lineage>
</organism>
<dbReference type="AlphaFoldDB" id="A0A0M2UVQ9"/>
<dbReference type="EMBL" id="LAQJ01000124">
    <property type="protein sequence ID" value="KKO20133.1"/>
    <property type="molecule type" value="Genomic_DNA"/>
</dbReference>
<accession>A0A0M2UVQ9</accession>
<reference evidence="1 2" key="1">
    <citation type="journal article" date="2013" name="BMC Microbiol.">
        <title>Identification of the type II cytochrome c maturation pathway in anammox bacteria by comparative genomics.</title>
        <authorList>
            <person name="Ferousi C."/>
            <person name="Speth D.R."/>
            <person name="Reimann J."/>
            <person name="Op den Camp H.J."/>
            <person name="Allen J.W."/>
            <person name="Keltjens J.T."/>
            <person name="Jetten M.S."/>
        </authorList>
    </citation>
    <scope>NUCLEOTIDE SEQUENCE [LARGE SCALE GENOMIC DNA]</scope>
    <source>
        <strain evidence="1">RU1</strain>
    </source>
</reference>
<dbReference type="Proteomes" id="UP000034954">
    <property type="component" value="Unassembled WGS sequence"/>
</dbReference>
<evidence type="ECO:0000313" key="1">
    <source>
        <dbReference type="EMBL" id="KKO20133.1"/>
    </source>
</evidence>
<proteinExistence type="predicted"/>
<comment type="caution">
    <text evidence="1">The sequence shown here is derived from an EMBL/GenBank/DDBJ whole genome shotgun (WGS) entry which is preliminary data.</text>
</comment>
<gene>
    <name evidence="1" type="ORF">BROFUL_01158</name>
</gene>
<keyword evidence="2" id="KW-1185">Reference proteome</keyword>